<proteinExistence type="predicted"/>
<organism evidence="1 2">
    <name type="scientific">Flaviaesturariibacter amylovorans</name>
    <dbReference type="NCBI Taxonomy" id="1084520"/>
    <lineage>
        <taxon>Bacteria</taxon>
        <taxon>Pseudomonadati</taxon>
        <taxon>Bacteroidota</taxon>
        <taxon>Chitinophagia</taxon>
        <taxon>Chitinophagales</taxon>
        <taxon>Chitinophagaceae</taxon>
        <taxon>Flaviaestuariibacter</taxon>
    </lineage>
</organism>
<dbReference type="RefSeq" id="WP_345256547.1">
    <property type="nucleotide sequence ID" value="NZ_BAABGY010000008.1"/>
</dbReference>
<sequence length="274" mass="30415">MKKTLLPLLSVVLLATVALTSCYKLQKDHIYRPSTLNPNINMTAKQFLLSRGSAGVGADTVFKWMQLGLEYAELDLAEFERAGRTYIFLHNNAIRTTTGTGAAFRVNGGFFFDYPIVVKDAMGNPIRSVLNPAADSMRPALYWTDYPKQFVKNYFSYLILQGDYTFENLSINNVSVPTLLPPGTTVSPRDTRLGWVVTRNVPNPDPASAATIKLDSATGTGFDPEGKINLKLVNNQNAPINVNDRADDRSAGYFATNGKVHVFDRTIHPFRYSH</sequence>
<keyword evidence="2" id="KW-1185">Reference proteome</keyword>
<comment type="caution">
    <text evidence="1">The sequence shown here is derived from an EMBL/GenBank/DDBJ whole genome shotgun (WGS) entry which is preliminary data.</text>
</comment>
<name>A0ABP8H7A8_9BACT</name>
<gene>
    <name evidence="1" type="ORF">GCM10023184_29830</name>
</gene>
<reference evidence="2" key="1">
    <citation type="journal article" date="2019" name="Int. J. Syst. Evol. Microbiol.">
        <title>The Global Catalogue of Microorganisms (GCM) 10K type strain sequencing project: providing services to taxonomists for standard genome sequencing and annotation.</title>
        <authorList>
            <consortium name="The Broad Institute Genomics Platform"/>
            <consortium name="The Broad Institute Genome Sequencing Center for Infectious Disease"/>
            <person name="Wu L."/>
            <person name="Ma J."/>
        </authorList>
    </citation>
    <scope>NUCLEOTIDE SEQUENCE [LARGE SCALE GENOMIC DNA]</scope>
    <source>
        <strain evidence="2">JCM 17919</strain>
    </source>
</reference>
<accession>A0ABP8H7A8</accession>
<dbReference type="EMBL" id="BAABGY010000008">
    <property type="protein sequence ID" value="GAA4335206.1"/>
    <property type="molecule type" value="Genomic_DNA"/>
</dbReference>
<evidence type="ECO:0000313" key="1">
    <source>
        <dbReference type="EMBL" id="GAA4335206.1"/>
    </source>
</evidence>
<dbReference type="PROSITE" id="PS51257">
    <property type="entry name" value="PROKAR_LIPOPROTEIN"/>
    <property type="match status" value="1"/>
</dbReference>
<dbReference type="Proteomes" id="UP001501725">
    <property type="component" value="Unassembled WGS sequence"/>
</dbReference>
<evidence type="ECO:0000313" key="2">
    <source>
        <dbReference type="Proteomes" id="UP001501725"/>
    </source>
</evidence>
<protein>
    <submittedName>
        <fullName evidence="1">Uncharacterized protein</fullName>
    </submittedName>
</protein>